<keyword evidence="2" id="KW-0472">Membrane</keyword>
<keyword evidence="2" id="KW-0812">Transmembrane</keyword>
<evidence type="ECO:0000313" key="4">
    <source>
        <dbReference type="Proteomes" id="UP001500886"/>
    </source>
</evidence>
<comment type="caution">
    <text evidence="3">The sequence shown here is derived from an EMBL/GenBank/DDBJ whole genome shotgun (WGS) entry which is preliminary data.</text>
</comment>
<feature type="transmembrane region" description="Helical" evidence="2">
    <location>
        <begin position="82"/>
        <end position="102"/>
    </location>
</feature>
<dbReference type="Proteomes" id="UP001500886">
    <property type="component" value="Unassembled WGS sequence"/>
</dbReference>
<keyword evidence="2" id="KW-1133">Transmembrane helix</keyword>
<proteinExistence type="predicted"/>
<gene>
    <name evidence="3" type="ORF">GCM10010315_59010</name>
</gene>
<protein>
    <submittedName>
        <fullName evidence="3">Uncharacterized protein</fullName>
    </submittedName>
</protein>
<feature type="compositionally biased region" description="Basic and acidic residues" evidence="1">
    <location>
        <begin position="139"/>
        <end position="154"/>
    </location>
</feature>
<dbReference type="RefSeq" id="WP_344439854.1">
    <property type="nucleotide sequence ID" value="NZ_BAAASL010000033.1"/>
</dbReference>
<organism evidence="3 4">
    <name type="scientific">Streptomyces luteosporeus</name>
    <dbReference type="NCBI Taxonomy" id="173856"/>
    <lineage>
        <taxon>Bacteria</taxon>
        <taxon>Bacillati</taxon>
        <taxon>Actinomycetota</taxon>
        <taxon>Actinomycetes</taxon>
        <taxon>Kitasatosporales</taxon>
        <taxon>Streptomycetaceae</taxon>
        <taxon>Streptomyces</taxon>
    </lineage>
</organism>
<accession>A0ABN3U7T1</accession>
<evidence type="ECO:0000256" key="1">
    <source>
        <dbReference type="SAM" id="MobiDB-lite"/>
    </source>
</evidence>
<sequence length="161" mass="16959">MTATTTETAPGLSSVKPLPAWFFAFEGSMGAAYDLCTAWENAWMVLVAMGLVNLVVGLTVLRGRAKLVKAMLKNSRTRWITAGLIALRVGLHGVLGLAGAGITSTAGHLTLAVVMGRRGRRCCGSTSASPSAPWACRRHEADQVAHENPPELHPSRGLPAT</sequence>
<name>A0ABN3U7T1_9ACTN</name>
<dbReference type="EMBL" id="BAAASL010000033">
    <property type="protein sequence ID" value="GAA2725907.1"/>
    <property type="molecule type" value="Genomic_DNA"/>
</dbReference>
<feature type="transmembrane region" description="Helical" evidence="2">
    <location>
        <begin position="42"/>
        <end position="61"/>
    </location>
</feature>
<evidence type="ECO:0000313" key="3">
    <source>
        <dbReference type="EMBL" id="GAA2725907.1"/>
    </source>
</evidence>
<reference evidence="3 4" key="1">
    <citation type="journal article" date="2019" name="Int. J. Syst. Evol. Microbiol.">
        <title>The Global Catalogue of Microorganisms (GCM) 10K type strain sequencing project: providing services to taxonomists for standard genome sequencing and annotation.</title>
        <authorList>
            <consortium name="The Broad Institute Genomics Platform"/>
            <consortium name="The Broad Institute Genome Sequencing Center for Infectious Disease"/>
            <person name="Wu L."/>
            <person name="Ma J."/>
        </authorList>
    </citation>
    <scope>NUCLEOTIDE SEQUENCE [LARGE SCALE GENOMIC DNA]</scope>
    <source>
        <strain evidence="3 4">JCM 4542</strain>
    </source>
</reference>
<keyword evidence="4" id="KW-1185">Reference proteome</keyword>
<evidence type="ECO:0000256" key="2">
    <source>
        <dbReference type="SAM" id="Phobius"/>
    </source>
</evidence>
<feature type="region of interest" description="Disordered" evidence="1">
    <location>
        <begin position="139"/>
        <end position="161"/>
    </location>
</feature>